<dbReference type="InterPro" id="IPR031305">
    <property type="entry name" value="Casein_CS"/>
</dbReference>
<evidence type="ECO:0000256" key="1">
    <source>
        <dbReference type="ARBA" id="ARBA00003383"/>
    </source>
</evidence>
<keyword evidence="8" id="KW-0494">Milk protein</keyword>
<keyword evidence="7" id="KW-0732">Signal</keyword>
<dbReference type="AlphaFoldDB" id="A0A3Q2GSP4"/>
<accession>A0A3Q2GSP4</accession>
<evidence type="ECO:0000256" key="5">
    <source>
        <dbReference type="ARBA" id="ARBA00022525"/>
    </source>
</evidence>
<dbReference type="SUPFAM" id="SSF56436">
    <property type="entry name" value="C-type lectin-like"/>
    <property type="match status" value="1"/>
</dbReference>
<dbReference type="InterPro" id="IPR001304">
    <property type="entry name" value="C-type_lectin-like"/>
</dbReference>
<dbReference type="InterPro" id="IPR016186">
    <property type="entry name" value="C-type_lectin-like/link_sf"/>
</dbReference>
<dbReference type="PROSITE" id="PS00306">
    <property type="entry name" value="CASEIN_ALPHA_BETA"/>
    <property type="match status" value="1"/>
</dbReference>
<keyword evidence="6" id="KW-0597">Phosphoprotein</keyword>
<dbReference type="GeneTree" id="ENSGT00390000017378"/>
<dbReference type="PANTHER" id="PTHR10240">
    <property type="entry name" value="ALPHA-S1-CASEIN"/>
    <property type="match status" value="1"/>
</dbReference>
<evidence type="ECO:0000313" key="13">
    <source>
        <dbReference type="VGNC" id="VGNC:16905"/>
    </source>
</evidence>
<evidence type="ECO:0000256" key="7">
    <source>
        <dbReference type="ARBA" id="ARBA00022729"/>
    </source>
</evidence>
<keyword evidence="5" id="KW-0964">Secreted</keyword>
<dbReference type="Bgee" id="ENSECAG00000014318">
    <property type="expression patterns" value="Expressed in epithelium of bronchus"/>
</dbReference>
<evidence type="ECO:0000256" key="9">
    <source>
        <dbReference type="ARBA" id="ARBA00023157"/>
    </source>
</evidence>
<reference evidence="11" key="2">
    <citation type="submission" date="2025-05" db="UniProtKB">
        <authorList>
            <consortium name="Ensembl"/>
        </authorList>
    </citation>
    <scope>IDENTIFICATION</scope>
    <source>
        <strain evidence="11">Thoroughbred</strain>
    </source>
</reference>
<dbReference type="PROSITE" id="PS50041">
    <property type="entry name" value="C_TYPE_LECTIN_2"/>
    <property type="match status" value="1"/>
</dbReference>
<comment type="similarity">
    <text evidence="3">Belongs to the alpha-casein family.</text>
</comment>
<evidence type="ECO:0000256" key="4">
    <source>
        <dbReference type="ARBA" id="ARBA00021479"/>
    </source>
</evidence>
<dbReference type="InterPro" id="IPR016187">
    <property type="entry name" value="CTDL_fold"/>
</dbReference>
<evidence type="ECO:0000256" key="8">
    <source>
        <dbReference type="ARBA" id="ARBA00022743"/>
    </source>
</evidence>
<name>A0A3Q2GSP4_HORSE</name>
<protein>
    <recommendedName>
        <fullName evidence="4">Alpha-S1-casein</fullName>
    </recommendedName>
</protein>
<feature type="domain" description="C-type lectin" evidence="10">
    <location>
        <begin position="1"/>
        <end position="109"/>
    </location>
</feature>
<proteinExistence type="inferred from homology"/>
<reference evidence="11 12" key="1">
    <citation type="journal article" date="2009" name="Science">
        <title>Genome sequence, comparative analysis, and population genetics of the domestic horse.</title>
        <authorList>
            <consortium name="Broad Institute Genome Sequencing Platform"/>
            <consortium name="Broad Institute Whole Genome Assembly Team"/>
            <person name="Wade C.M."/>
            <person name="Giulotto E."/>
            <person name="Sigurdsson S."/>
            <person name="Zoli M."/>
            <person name="Gnerre S."/>
            <person name="Imsland F."/>
            <person name="Lear T.L."/>
            <person name="Adelson D.L."/>
            <person name="Bailey E."/>
            <person name="Bellone R.R."/>
            <person name="Bloecker H."/>
            <person name="Distl O."/>
            <person name="Edgar R.C."/>
            <person name="Garber M."/>
            <person name="Leeb T."/>
            <person name="Mauceli E."/>
            <person name="MacLeod J.N."/>
            <person name="Penedo M.C.T."/>
            <person name="Raison J.M."/>
            <person name="Sharpe T."/>
            <person name="Vogel J."/>
            <person name="Andersson L."/>
            <person name="Antczak D.F."/>
            <person name="Biagi T."/>
            <person name="Binns M.M."/>
            <person name="Chowdhary B.P."/>
            <person name="Coleman S.J."/>
            <person name="Della Valle G."/>
            <person name="Fryc S."/>
            <person name="Guerin G."/>
            <person name="Hasegawa T."/>
            <person name="Hill E.W."/>
            <person name="Jurka J."/>
            <person name="Kiialainen A."/>
            <person name="Lindgren G."/>
            <person name="Liu J."/>
            <person name="Magnani E."/>
            <person name="Mickelson J.R."/>
            <person name="Murray J."/>
            <person name="Nergadze S.G."/>
            <person name="Onofrio R."/>
            <person name="Pedroni S."/>
            <person name="Piras M.F."/>
            <person name="Raudsepp T."/>
            <person name="Rocchi M."/>
            <person name="Roeed K.H."/>
            <person name="Ryder O.A."/>
            <person name="Searle S."/>
            <person name="Skow L."/>
            <person name="Swinburne J.E."/>
            <person name="Syvaenen A.C."/>
            <person name="Tozaki T."/>
            <person name="Valberg S.J."/>
            <person name="Vaudin M."/>
            <person name="White J.R."/>
            <person name="Zody M.C."/>
            <person name="Lander E.S."/>
            <person name="Lindblad-Toh K."/>
        </authorList>
    </citation>
    <scope>NUCLEOTIDE SEQUENCE [LARGE SCALE GENOMIC DNA]</scope>
    <source>
        <strain evidence="11 12">Thoroughbred</strain>
    </source>
</reference>
<evidence type="ECO:0000313" key="12">
    <source>
        <dbReference type="Proteomes" id="UP000002281"/>
    </source>
</evidence>
<dbReference type="VGNC" id="VGNC:16905">
    <property type="gene designation" value="CSN1S1"/>
</dbReference>
<keyword evidence="9" id="KW-1015">Disulfide bond</keyword>
<dbReference type="GO" id="GO:1903494">
    <property type="term" value="P:response to dehydroepiandrosterone"/>
    <property type="evidence" value="ECO:0000318"/>
    <property type="project" value="GO_Central"/>
</dbReference>
<dbReference type="PANTHER" id="PTHR10240:SF0">
    <property type="entry name" value="ALPHA-S1-CASEIN"/>
    <property type="match status" value="1"/>
</dbReference>
<evidence type="ECO:0000256" key="6">
    <source>
        <dbReference type="ARBA" id="ARBA00022553"/>
    </source>
</evidence>
<dbReference type="GO" id="GO:0032570">
    <property type="term" value="P:response to progesterone"/>
    <property type="evidence" value="ECO:0000318"/>
    <property type="project" value="GO_Central"/>
</dbReference>
<dbReference type="GO" id="GO:1903496">
    <property type="term" value="P:response to 11-deoxycorticosterone"/>
    <property type="evidence" value="ECO:0000318"/>
    <property type="project" value="GO_Central"/>
</dbReference>
<evidence type="ECO:0000259" key="10">
    <source>
        <dbReference type="PROSITE" id="PS50041"/>
    </source>
</evidence>
<comment type="subcellular location">
    <subcellularLocation>
        <location evidence="2">Secreted</location>
    </subcellularLocation>
</comment>
<keyword evidence="12" id="KW-1185">Reference proteome</keyword>
<sequence>MNWTQAQSTCQQRGLHLITIQKFNEASAIAPLVKKYQQNENIWITLEKPIQNKQWKFTHRHGNGNGKHKPSNGQEVTIKKEVCVELVAREGFLKWNNLDCEERRSFLCQTLHLHSELLMKESNVTKLSKVTESNDKNKDYKLTKYGGKIREKTTTKEDQKIKENLFTNNHSSEKSSTSLLMMTLALTSMKLLILTCLVAVALARPVSTEENLEQKRIPREDMLYQHTLPFQPSYQLDVYPYAAWFHPAQIMQHVAYSPFHDTAKLIASENSEKTDIIPEWW</sequence>
<dbReference type="InterPro" id="IPR026999">
    <property type="entry name" value="Alpha-s1_casein"/>
</dbReference>
<evidence type="ECO:0000256" key="3">
    <source>
        <dbReference type="ARBA" id="ARBA00010179"/>
    </source>
</evidence>
<evidence type="ECO:0000313" key="11">
    <source>
        <dbReference type="Ensembl" id="ENSECAP00000023585.2"/>
    </source>
</evidence>
<evidence type="ECO:0000256" key="2">
    <source>
        <dbReference type="ARBA" id="ARBA00004613"/>
    </source>
</evidence>
<dbReference type="PROSITE" id="PS00615">
    <property type="entry name" value="C_TYPE_LECTIN_1"/>
    <property type="match status" value="1"/>
</dbReference>
<gene>
    <name evidence="11 13" type="primary">CSN1S1</name>
</gene>
<dbReference type="GO" id="GO:0032355">
    <property type="term" value="P:response to estradiol"/>
    <property type="evidence" value="ECO:0000318"/>
    <property type="project" value="GO_Central"/>
</dbReference>
<dbReference type="InterPro" id="IPR018378">
    <property type="entry name" value="C-type_lectin_CS"/>
</dbReference>
<dbReference type="Gene3D" id="3.10.100.10">
    <property type="entry name" value="Mannose-Binding Protein A, subunit A"/>
    <property type="match status" value="1"/>
</dbReference>
<comment type="function">
    <text evidence="1">Important role in the capacity of milk to transport calcium phosphate.</text>
</comment>
<dbReference type="GO" id="GO:0005615">
    <property type="term" value="C:extracellular space"/>
    <property type="evidence" value="ECO:0000318"/>
    <property type="project" value="GO_Central"/>
</dbReference>
<organism evidence="11 12">
    <name type="scientific">Equus caballus</name>
    <name type="common">Horse</name>
    <dbReference type="NCBI Taxonomy" id="9796"/>
    <lineage>
        <taxon>Eukaryota</taxon>
        <taxon>Metazoa</taxon>
        <taxon>Chordata</taxon>
        <taxon>Craniata</taxon>
        <taxon>Vertebrata</taxon>
        <taxon>Euteleostomi</taxon>
        <taxon>Mammalia</taxon>
        <taxon>Eutheria</taxon>
        <taxon>Laurasiatheria</taxon>
        <taxon>Perissodactyla</taxon>
        <taxon>Equidae</taxon>
        <taxon>Equus</taxon>
    </lineage>
</organism>
<dbReference type="Proteomes" id="UP000002281">
    <property type="component" value="Chromosome 3"/>
</dbReference>
<dbReference type="Ensembl" id="ENSECAT00000030961.3">
    <property type="protein sequence ID" value="ENSECAP00000023585.2"/>
    <property type="gene ID" value="ENSECAG00000014318.4"/>
</dbReference>
<dbReference type="Ensembl" id="ENSECAT00000136809.1">
    <property type="protein sequence ID" value="ENSECAP00000076562.1"/>
    <property type="gene ID" value="ENSECAG00000055423.1"/>
</dbReference>
<dbReference type="Pfam" id="PF00059">
    <property type="entry name" value="Lectin_C"/>
    <property type="match status" value="1"/>
</dbReference>